<keyword evidence="6 9" id="KW-0443">Lipid metabolism</keyword>
<sequence length="158" mass="17938">MLMNRNMTLTTEKKTMDIVEIRSLLPHRYPFLLIDRVTDYEEGKYLIGLKNVSVNEPQFTGHFPQLPVFPGVMILEAMAQATGLLAFKTFGAPKENELYYFASIDNAKFRKPVGPGDQLFVEVEFLKERRGIALFNGVAKVDGEVVCSAELKCARREF</sequence>
<keyword evidence="5 9" id="KW-0441">Lipid A biosynthesis</keyword>
<dbReference type="InterPro" id="IPR010084">
    <property type="entry name" value="FabZ"/>
</dbReference>
<keyword evidence="4 9" id="KW-0444">Lipid biosynthesis</keyword>
<dbReference type="GO" id="GO:0019171">
    <property type="term" value="F:(3R)-hydroxyacyl-[acyl-carrier-protein] dehydratase activity"/>
    <property type="evidence" value="ECO:0007669"/>
    <property type="project" value="UniProtKB-EC"/>
</dbReference>
<keyword evidence="3 9" id="KW-0963">Cytoplasm</keyword>
<evidence type="ECO:0000256" key="9">
    <source>
        <dbReference type="HAMAP-Rule" id="MF_00406"/>
    </source>
</evidence>
<dbReference type="HAMAP" id="MF_00406">
    <property type="entry name" value="FabZ"/>
    <property type="match status" value="1"/>
</dbReference>
<dbReference type="NCBIfam" id="NF000582">
    <property type="entry name" value="PRK00006.1"/>
    <property type="match status" value="1"/>
</dbReference>
<dbReference type="PANTHER" id="PTHR30272">
    <property type="entry name" value="3-HYDROXYACYL-[ACYL-CARRIER-PROTEIN] DEHYDRATASE"/>
    <property type="match status" value="1"/>
</dbReference>
<dbReference type="AlphaFoldDB" id="A0A1M7Z1M0"/>
<evidence type="ECO:0000256" key="5">
    <source>
        <dbReference type="ARBA" id="ARBA00022556"/>
    </source>
</evidence>
<comment type="subcellular location">
    <subcellularLocation>
        <location evidence="1 9">Cytoplasm</location>
    </subcellularLocation>
</comment>
<dbReference type="EMBL" id="FRFG01000069">
    <property type="protein sequence ID" value="SHO58576.1"/>
    <property type="molecule type" value="Genomic_DNA"/>
</dbReference>
<dbReference type="Proteomes" id="UP000184600">
    <property type="component" value="Unassembled WGS sequence"/>
</dbReference>
<evidence type="ECO:0000256" key="8">
    <source>
        <dbReference type="ARBA" id="ARBA00025049"/>
    </source>
</evidence>
<feature type="active site" evidence="9">
    <location>
        <position position="62"/>
    </location>
</feature>
<dbReference type="GO" id="GO:0005737">
    <property type="term" value="C:cytoplasm"/>
    <property type="evidence" value="ECO:0007669"/>
    <property type="project" value="UniProtKB-SubCell"/>
</dbReference>
<evidence type="ECO:0000256" key="4">
    <source>
        <dbReference type="ARBA" id="ARBA00022516"/>
    </source>
</evidence>
<dbReference type="CDD" id="cd01288">
    <property type="entry name" value="FabZ"/>
    <property type="match status" value="1"/>
</dbReference>
<evidence type="ECO:0000256" key="2">
    <source>
        <dbReference type="ARBA" id="ARBA00009174"/>
    </source>
</evidence>
<name>A0A1M7Z1M0_9VIBR</name>
<gene>
    <name evidence="9 10" type="primary">fabZ</name>
    <name evidence="10" type="ORF">VQ7734_04348</name>
</gene>
<keyword evidence="7 9" id="KW-0456">Lyase</keyword>
<dbReference type="EC" id="4.2.1.59" evidence="9"/>
<organism evidence="10 11">
    <name type="scientific">Vibrio quintilis</name>
    <dbReference type="NCBI Taxonomy" id="1117707"/>
    <lineage>
        <taxon>Bacteria</taxon>
        <taxon>Pseudomonadati</taxon>
        <taxon>Pseudomonadota</taxon>
        <taxon>Gammaproteobacteria</taxon>
        <taxon>Vibrionales</taxon>
        <taxon>Vibrionaceae</taxon>
        <taxon>Vibrio</taxon>
    </lineage>
</organism>
<comment type="similarity">
    <text evidence="2 9">Belongs to the thioester dehydratase family. FabZ subfamily.</text>
</comment>
<dbReference type="Pfam" id="PF07977">
    <property type="entry name" value="FabA"/>
    <property type="match status" value="1"/>
</dbReference>
<accession>A0A1M7Z1M0</accession>
<dbReference type="NCBIfam" id="TIGR01750">
    <property type="entry name" value="fabZ"/>
    <property type="match status" value="1"/>
</dbReference>
<dbReference type="FunFam" id="3.10.129.10:FF:000001">
    <property type="entry name" value="3-hydroxyacyl-[acyl-carrier-protein] dehydratase FabZ"/>
    <property type="match status" value="1"/>
</dbReference>
<proteinExistence type="inferred from homology"/>
<dbReference type="GO" id="GO:0009245">
    <property type="term" value="P:lipid A biosynthetic process"/>
    <property type="evidence" value="ECO:0007669"/>
    <property type="project" value="UniProtKB-UniRule"/>
</dbReference>
<dbReference type="InterPro" id="IPR013114">
    <property type="entry name" value="FabA_FabZ"/>
</dbReference>
<dbReference type="GO" id="GO:0006633">
    <property type="term" value="P:fatty acid biosynthetic process"/>
    <property type="evidence" value="ECO:0007669"/>
    <property type="project" value="UniProtKB-UniRule"/>
</dbReference>
<comment type="function">
    <text evidence="8 9">Involved in unsaturated fatty acids biosynthesis. Catalyzes the dehydration of short chain beta-hydroxyacyl-ACPs and long chain saturated and unsaturated beta-hydroxyacyl-ACPs.</text>
</comment>
<dbReference type="Gene3D" id="3.10.129.10">
    <property type="entry name" value="Hotdog Thioesterase"/>
    <property type="match status" value="1"/>
</dbReference>
<keyword evidence="11" id="KW-1185">Reference proteome</keyword>
<evidence type="ECO:0000256" key="7">
    <source>
        <dbReference type="ARBA" id="ARBA00023239"/>
    </source>
</evidence>
<dbReference type="GO" id="GO:0016020">
    <property type="term" value="C:membrane"/>
    <property type="evidence" value="ECO:0007669"/>
    <property type="project" value="GOC"/>
</dbReference>
<evidence type="ECO:0000313" key="11">
    <source>
        <dbReference type="Proteomes" id="UP000184600"/>
    </source>
</evidence>
<evidence type="ECO:0000256" key="3">
    <source>
        <dbReference type="ARBA" id="ARBA00022490"/>
    </source>
</evidence>
<comment type="catalytic activity">
    <reaction evidence="9">
        <text>a (3R)-hydroxyacyl-[ACP] = a (2E)-enoyl-[ACP] + H2O</text>
        <dbReference type="Rhea" id="RHEA:13097"/>
        <dbReference type="Rhea" id="RHEA-COMP:9925"/>
        <dbReference type="Rhea" id="RHEA-COMP:9945"/>
        <dbReference type="ChEBI" id="CHEBI:15377"/>
        <dbReference type="ChEBI" id="CHEBI:78784"/>
        <dbReference type="ChEBI" id="CHEBI:78827"/>
        <dbReference type="EC" id="4.2.1.59"/>
    </reaction>
</comment>
<evidence type="ECO:0000256" key="1">
    <source>
        <dbReference type="ARBA" id="ARBA00004496"/>
    </source>
</evidence>
<protein>
    <recommendedName>
        <fullName evidence="9">3-hydroxyacyl-[acyl-carrier-protein] dehydratase FabZ</fullName>
        <ecNumber evidence="9">4.2.1.59</ecNumber>
    </recommendedName>
    <alternativeName>
        <fullName evidence="9">(3R)-hydroxymyristoyl-[acyl-carrier-protein] dehydratase</fullName>
        <shortName evidence="9">(3R)-hydroxymyristoyl-ACP dehydrase</shortName>
    </alternativeName>
    <alternativeName>
        <fullName evidence="9">Beta-hydroxyacyl-ACP dehydratase</fullName>
    </alternativeName>
</protein>
<dbReference type="InterPro" id="IPR029069">
    <property type="entry name" value="HotDog_dom_sf"/>
</dbReference>
<evidence type="ECO:0000313" key="10">
    <source>
        <dbReference type="EMBL" id="SHO58576.1"/>
    </source>
</evidence>
<dbReference type="SUPFAM" id="SSF54637">
    <property type="entry name" value="Thioesterase/thiol ester dehydrase-isomerase"/>
    <property type="match status" value="1"/>
</dbReference>
<reference evidence="11" key="1">
    <citation type="submission" date="2016-12" db="EMBL/GenBank/DDBJ databases">
        <authorList>
            <person name="Rodrigo-Torres L."/>
            <person name="Arahal R.D."/>
            <person name="Lucena T."/>
        </authorList>
    </citation>
    <scope>NUCLEOTIDE SEQUENCE [LARGE SCALE GENOMIC DNA]</scope>
</reference>
<dbReference type="PANTHER" id="PTHR30272:SF1">
    <property type="entry name" value="3-HYDROXYACYL-[ACYL-CARRIER-PROTEIN] DEHYDRATASE"/>
    <property type="match status" value="1"/>
</dbReference>
<evidence type="ECO:0000256" key="6">
    <source>
        <dbReference type="ARBA" id="ARBA00023098"/>
    </source>
</evidence>
<dbReference type="STRING" id="1117707.VQ7734_04348"/>